<comment type="caution">
    <text evidence="6">The sequence shown here is derived from an EMBL/GenBank/DDBJ whole genome shotgun (WGS) entry which is preliminary data.</text>
</comment>
<gene>
    <name evidence="6" type="ORF">C4F51_03270</name>
</gene>
<dbReference type="AlphaFoldDB" id="A0A928YUL9"/>
<keyword evidence="1" id="KW-0732">Signal</keyword>
<feature type="domain" description="Non-reducing end beta-L-arabinofuranosidase-like GH127 catalytic" evidence="2">
    <location>
        <begin position="33"/>
        <end position="413"/>
    </location>
</feature>
<dbReference type="InterPro" id="IPR032275">
    <property type="entry name" value="DUF4986"/>
</dbReference>
<dbReference type="InterPro" id="IPR008928">
    <property type="entry name" value="6-hairpin_glycosidase_sf"/>
</dbReference>
<protein>
    <submittedName>
        <fullName evidence="6">Glycosyl hydrolase</fullName>
    </submittedName>
</protein>
<evidence type="ECO:0000259" key="3">
    <source>
        <dbReference type="Pfam" id="PF16375"/>
    </source>
</evidence>
<dbReference type="EMBL" id="PRDL01000001">
    <property type="protein sequence ID" value="MBE8716203.1"/>
    <property type="molecule type" value="Genomic_DNA"/>
</dbReference>
<evidence type="ECO:0000313" key="6">
    <source>
        <dbReference type="EMBL" id="MBE8716203.1"/>
    </source>
</evidence>
<dbReference type="GO" id="GO:0016787">
    <property type="term" value="F:hydrolase activity"/>
    <property type="evidence" value="ECO:0007669"/>
    <property type="project" value="UniProtKB-KW"/>
</dbReference>
<keyword evidence="6" id="KW-0378">Hydrolase</keyword>
<feature type="chain" id="PRO_5037341713" evidence="1">
    <location>
        <begin position="20"/>
        <end position="790"/>
    </location>
</feature>
<reference evidence="6" key="1">
    <citation type="submission" date="2018-07" db="EMBL/GenBank/DDBJ databases">
        <title>Genome assembly of strain Ka43.</title>
        <authorList>
            <person name="Kukolya J."/>
            <person name="Nagy I."/>
            <person name="Horvath B."/>
            <person name="Toth A."/>
        </authorList>
    </citation>
    <scope>NUCLEOTIDE SEQUENCE</scope>
    <source>
        <strain evidence="6">KB43</strain>
    </source>
</reference>
<evidence type="ECO:0000259" key="5">
    <source>
        <dbReference type="Pfam" id="PF20736"/>
    </source>
</evidence>
<feature type="domain" description="Glycoside hydrolase GH146 substrate-binding" evidence="4">
    <location>
        <begin position="653"/>
        <end position="787"/>
    </location>
</feature>
<feature type="domain" description="DUF4986" evidence="3">
    <location>
        <begin position="553"/>
        <end position="629"/>
    </location>
</feature>
<dbReference type="SUPFAM" id="SSF48208">
    <property type="entry name" value="Six-hairpin glycosidases"/>
    <property type="match status" value="1"/>
</dbReference>
<evidence type="ECO:0000259" key="4">
    <source>
        <dbReference type="Pfam" id="PF20620"/>
    </source>
</evidence>
<keyword evidence="7" id="KW-1185">Reference proteome</keyword>
<feature type="domain" description="Non-reducing end beta-L-arabinofuranosidase-like GH127 middle" evidence="5">
    <location>
        <begin position="424"/>
        <end position="517"/>
    </location>
</feature>
<dbReference type="PANTHER" id="PTHR31151">
    <property type="entry name" value="PROLINE-TRNA LIGASE (DUF1680)"/>
    <property type="match status" value="1"/>
</dbReference>
<sequence length="790" mass="89387">MHKTWICTLLLLMPLAVFAAKKDAPIELFPLADVRLLDSPFKKAEQKNLQYLLSLNPDRLLAPYWREAGLPVKTPSYGNWESTGLDGHIGGHYVSALALMVAATGNEEVSYRLNYMMAEWKKVQEKNGNGYIGGIPDGDEAWQALAKGVIDVDNFSLNGKWVPWYNIHKVYSGLRDAHLYAHHPDALPMLVKLSEWALRTTGNLTDAQMETMLRGEYGGMNEIFVDVAELTGDDKYLTLARRFSHHLLLDPLLEKRDVLTGMHANTQIPKVIGYKRIADVTGDKQWDEASRFFWETLVENRSVSIGGNSVREHFHELNNFETMISDIEGPETCNTYNMLKLSNLFYQSTGELKFIDFYERGMYNHILSSQHPQTGGLVYFTPMRPNHYRVYSQVHDGMWCCVGSGLENHGKYAELIYAHRKDQLFVNLYIPSTLQWKEKNIAITQQTAFPDEGRSVIRIDSKGRFGLNLRYPSWVAAGAMKVSVNGKAINIKSSPGEYVTIKRRWNAGDEVRVELPMTTRLESLPDKSHFYSVVHGPIVLAAKTSPIANETLKQFGDDSRMGHIASGALCPIDQAPVFVTEDDEFASKIQAVSGKSLTFSAPVVENGKAKTVELIPFFRLHDSRYMIYWPMSSRQQLQDMQQKTALEEAARLALAKRTIDQINPGQQQPESDHFLKFGNSEMGIHQGRHWRHASDWFSYLMNDPQQKAVALQLTFFAGDAGREFELWVNGKKTTDIKLQPQSNDSFYSMDYKIPADVLALHKDGKHEVKFVAKPGSVAGGLYYVRLLNSL</sequence>
<dbReference type="Proteomes" id="UP000652567">
    <property type="component" value="Unassembled WGS sequence"/>
</dbReference>
<dbReference type="Pfam" id="PF20620">
    <property type="entry name" value="DUF6805"/>
    <property type="match status" value="1"/>
</dbReference>
<evidence type="ECO:0000256" key="1">
    <source>
        <dbReference type="SAM" id="SignalP"/>
    </source>
</evidence>
<dbReference type="InterPro" id="IPR046544">
    <property type="entry name" value="GH146_SB_dom"/>
</dbReference>
<proteinExistence type="predicted"/>
<dbReference type="InterPro" id="IPR012878">
    <property type="entry name" value="Beta-AFase-like_GH127_cat"/>
</dbReference>
<dbReference type="PANTHER" id="PTHR31151:SF0">
    <property type="entry name" value="PROLINE-TRNA LIGASE (DUF1680)"/>
    <property type="match status" value="1"/>
</dbReference>
<dbReference type="Pfam" id="PF07944">
    <property type="entry name" value="Beta-AFase-like_GH127_cat"/>
    <property type="match status" value="1"/>
</dbReference>
<feature type="signal peptide" evidence="1">
    <location>
        <begin position="1"/>
        <end position="19"/>
    </location>
</feature>
<name>A0A928YUL9_9GAMM</name>
<dbReference type="InterPro" id="IPR049046">
    <property type="entry name" value="Beta-AFase-like_GH127_middle"/>
</dbReference>
<organism evidence="6 7">
    <name type="scientific">Cellvibrio polysaccharolyticus</name>
    <dbReference type="NCBI Taxonomy" id="2082724"/>
    <lineage>
        <taxon>Bacteria</taxon>
        <taxon>Pseudomonadati</taxon>
        <taxon>Pseudomonadota</taxon>
        <taxon>Gammaproteobacteria</taxon>
        <taxon>Cellvibrionales</taxon>
        <taxon>Cellvibrionaceae</taxon>
        <taxon>Cellvibrio</taxon>
    </lineage>
</organism>
<evidence type="ECO:0000313" key="7">
    <source>
        <dbReference type="Proteomes" id="UP000652567"/>
    </source>
</evidence>
<dbReference type="Pfam" id="PF20736">
    <property type="entry name" value="Glyco_hydro127M"/>
    <property type="match status" value="1"/>
</dbReference>
<accession>A0A928YUL9</accession>
<dbReference type="RefSeq" id="WP_193907099.1">
    <property type="nucleotide sequence ID" value="NZ_PRDL01000001.1"/>
</dbReference>
<dbReference type="GO" id="GO:0005975">
    <property type="term" value="P:carbohydrate metabolic process"/>
    <property type="evidence" value="ECO:0007669"/>
    <property type="project" value="InterPro"/>
</dbReference>
<dbReference type="Pfam" id="PF16375">
    <property type="entry name" value="DUF4986"/>
    <property type="match status" value="1"/>
</dbReference>
<evidence type="ECO:0000259" key="2">
    <source>
        <dbReference type="Pfam" id="PF07944"/>
    </source>
</evidence>